<organism evidence="2 3">
    <name type="scientific">Bacillus infantis</name>
    <dbReference type="NCBI Taxonomy" id="324767"/>
    <lineage>
        <taxon>Bacteria</taxon>
        <taxon>Bacillati</taxon>
        <taxon>Bacillota</taxon>
        <taxon>Bacilli</taxon>
        <taxon>Bacillales</taxon>
        <taxon>Bacillaceae</taxon>
        <taxon>Bacillus</taxon>
    </lineage>
</organism>
<accession>A0A5D4SNW7</accession>
<dbReference type="EMBL" id="VTES01000003">
    <property type="protein sequence ID" value="TYS63802.1"/>
    <property type="molecule type" value="Genomic_DNA"/>
</dbReference>
<keyword evidence="1" id="KW-1133">Transmembrane helix</keyword>
<evidence type="ECO:0000313" key="2">
    <source>
        <dbReference type="EMBL" id="TYS63802.1"/>
    </source>
</evidence>
<protein>
    <recommendedName>
        <fullName evidence="4">Yip1 domain-containing protein</fullName>
    </recommendedName>
</protein>
<keyword evidence="1" id="KW-0812">Transmembrane</keyword>
<keyword evidence="1" id="KW-0472">Membrane</keyword>
<sequence length="220" mass="24825">MIYYVQLVRGILNPSGAFYQLGKAEEIRGLVKRLILLILAGAMIFAAYGYLGMGMEFLHREITSIGSAEFETKKLFAIIGQTCWGIIYTCLILFLQAVLFWIFMDVEYRKLLVVQAFVSVIFLAEKVLLLPITAVFGTGGKSSPFSLGIISQYIFENGFLTKLFSMVTIFSIAVIIFQYKALKSITEKSPKLILIVVILINLLYWTVSAVFFQLQIEKLI</sequence>
<evidence type="ECO:0000256" key="1">
    <source>
        <dbReference type="SAM" id="Phobius"/>
    </source>
</evidence>
<evidence type="ECO:0000313" key="3">
    <source>
        <dbReference type="Proteomes" id="UP000323732"/>
    </source>
</evidence>
<name>A0A5D4SNW7_9BACI</name>
<feature type="transmembrane region" description="Helical" evidence="1">
    <location>
        <begin position="192"/>
        <end position="214"/>
    </location>
</feature>
<comment type="caution">
    <text evidence="2">The sequence shown here is derived from an EMBL/GenBank/DDBJ whole genome shotgun (WGS) entry which is preliminary data.</text>
</comment>
<dbReference type="AlphaFoldDB" id="A0A5D4SNW7"/>
<dbReference type="Proteomes" id="UP000323732">
    <property type="component" value="Unassembled WGS sequence"/>
</dbReference>
<evidence type="ECO:0008006" key="4">
    <source>
        <dbReference type="Google" id="ProtNLM"/>
    </source>
</evidence>
<feature type="transmembrane region" description="Helical" evidence="1">
    <location>
        <begin position="75"/>
        <end position="104"/>
    </location>
</feature>
<dbReference type="RefSeq" id="WP_101549271.1">
    <property type="nucleotide sequence ID" value="NZ_JAMYWU010000001.1"/>
</dbReference>
<proteinExistence type="predicted"/>
<feature type="transmembrane region" description="Helical" evidence="1">
    <location>
        <begin position="34"/>
        <end position="55"/>
    </location>
</feature>
<reference evidence="2 3" key="1">
    <citation type="submission" date="2019-08" db="EMBL/GenBank/DDBJ databases">
        <title>Bacillus genomes from the desert of Cuatro Cienegas, Coahuila.</title>
        <authorList>
            <person name="Olmedo-Alvarez G."/>
        </authorList>
    </citation>
    <scope>NUCLEOTIDE SEQUENCE [LARGE SCALE GENOMIC DNA]</scope>
    <source>
        <strain evidence="2 3">CH37_1T</strain>
    </source>
</reference>
<gene>
    <name evidence="2" type="ORF">FZD47_09815</name>
</gene>
<feature type="transmembrane region" description="Helical" evidence="1">
    <location>
        <begin position="159"/>
        <end position="180"/>
    </location>
</feature>
<feature type="transmembrane region" description="Helical" evidence="1">
    <location>
        <begin position="116"/>
        <end position="139"/>
    </location>
</feature>